<evidence type="ECO:0000313" key="4">
    <source>
        <dbReference type="Proteomes" id="UP001221838"/>
    </source>
</evidence>
<feature type="region of interest" description="Disordered" evidence="2">
    <location>
        <begin position="446"/>
        <end position="465"/>
    </location>
</feature>
<accession>A0ABT5DCS6</accession>
<dbReference type="PROSITE" id="PS50096">
    <property type="entry name" value="IQ"/>
    <property type="match status" value="1"/>
</dbReference>
<keyword evidence="4" id="KW-1185">Reference proteome</keyword>
<evidence type="ECO:0000256" key="1">
    <source>
        <dbReference type="SAM" id="Coils"/>
    </source>
</evidence>
<protein>
    <submittedName>
        <fullName evidence="3">Calmodulin-binding protein</fullName>
    </submittedName>
</protein>
<evidence type="ECO:0000313" key="3">
    <source>
        <dbReference type="EMBL" id="MDC0711479.1"/>
    </source>
</evidence>
<organism evidence="3 4">
    <name type="scientific">Stigmatella ashevillensis</name>
    <dbReference type="NCBI Taxonomy" id="2995309"/>
    <lineage>
        <taxon>Bacteria</taxon>
        <taxon>Pseudomonadati</taxon>
        <taxon>Myxococcota</taxon>
        <taxon>Myxococcia</taxon>
        <taxon>Myxococcales</taxon>
        <taxon>Cystobacterineae</taxon>
        <taxon>Archangiaceae</taxon>
        <taxon>Stigmatella</taxon>
    </lineage>
</organism>
<dbReference type="InterPro" id="IPR000048">
    <property type="entry name" value="IQ_motif_EF-hand-BS"/>
</dbReference>
<sequence>MVAILEYGTGLAANEVKRRWDEPIHKLSPAWFSDTLTKFDCVVVVQVKKKQRVEEEMKQVTKYLEFNALRMGGEVVAIHLFPKEEKPPTTASGAPKEPTLWDTAHTTSEKIRKGEGRGTWVLDELCKAAQSVVCVSQFSKDLLTLASAQFKQQLGAADLTTTFVPIVGGSWYVYTDYRLLKQTVKLDPDTKYYDPLKMNMPGAKVPKAPYTFVGIKYLEILAAAGMPDRALLSQLLEHPCDILNPGLHWPTRHWFMVACLAESTRHPEWHLLARIAIELYSQSLLPWKTLVCEELWAPQTHDSVNAMHFYKEHGEPRHDDWRYTQRCIALIVTWMMTKHQVEAPGTVFGKWLRANLATKLNQLAASIDKARWAHVPDLSTYPLQIAPPPQVPGGVPSKPKVGLELFKERIAQAQEEAMRKEKEAAAVLLQSAARGFLARMQLATLKSAQQTRNSPPLSHTNENPQ</sequence>
<proteinExistence type="predicted"/>
<dbReference type="Proteomes" id="UP001221838">
    <property type="component" value="Unassembled WGS sequence"/>
</dbReference>
<dbReference type="RefSeq" id="WP_272141435.1">
    <property type="nucleotide sequence ID" value="NZ_JAQNDM010000002.1"/>
</dbReference>
<dbReference type="CDD" id="cd23767">
    <property type="entry name" value="IQCD"/>
    <property type="match status" value="1"/>
</dbReference>
<name>A0ABT5DCS6_9BACT</name>
<evidence type="ECO:0000256" key="2">
    <source>
        <dbReference type="SAM" id="MobiDB-lite"/>
    </source>
</evidence>
<gene>
    <name evidence="3" type="ORF">POL68_23610</name>
</gene>
<feature type="coiled-coil region" evidence="1">
    <location>
        <begin position="403"/>
        <end position="430"/>
    </location>
</feature>
<dbReference type="EMBL" id="JAQNDM010000002">
    <property type="protein sequence ID" value="MDC0711479.1"/>
    <property type="molecule type" value="Genomic_DNA"/>
</dbReference>
<dbReference type="SMART" id="SM00015">
    <property type="entry name" value="IQ"/>
    <property type="match status" value="1"/>
</dbReference>
<reference evidence="3 4" key="1">
    <citation type="submission" date="2022-11" db="EMBL/GenBank/DDBJ databases">
        <title>Minimal conservation of predation-associated metabolite biosynthetic gene clusters underscores biosynthetic potential of Myxococcota including descriptions for ten novel species: Archangium lansinium sp. nov., Myxococcus landrumus sp. nov., Nannocystis bai.</title>
        <authorList>
            <person name="Ahearne A."/>
            <person name="Stevens C."/>
            <person name="Dowd S."/>
        </authorList>
    </citation>
    <scope>NUCLEOTIDE SEQUENCE [LARGE SCALE GENOMIC DNA]</scope>
    <source>
        <strain evidence="3 4">NCWAL01</strain>
    </source>
</reference>
<comment type="caution">
    <text evidence="3">The sequence shown here is derived from an EMBL/GenBank/DDBJ whole genome shotgun (WGS) entry which is preliminary data.</text>
</comment>
<keyword evidence="1" id="KW-0175">Coiled coil</keyword>